<gene>
    <name evidence="5" type="ORF">BBI08_15425</name>
</gene>
<dbReference type="SUPFAM" id="SSF53822">
    <property type="entry name" value="Periplasmic binding protein-like I"/>
    <property type="match status" value="1"/>
</dbReference>
<evidence type="ECO:0000313" key="6">
    <source>
        <dbReference type="Proteomes" id="UP000092687"/>
    </source>
</evidence>
<evidence type="ECO:0000259" key="4">
    <source>
        <dbReference type="Pfam" id="PF13407"/>
    </source>
</evidence>
<dbReference type="Proteomes" id="UP000092687">
    <property type="component" value="Chromosome"/>
</dbReference>
<dbReference type="InterPro" id="IPR025997">
    <property type="entry name" value="SBP_2_dom"/>
</dbReference>
<sequence length="326" mass="36208">MRKKVIVVLCSLCVILGFFTLWSAKGAFRSDWQLPAAIPADKERYRLVLITQELETPFWNKVGTGAMTQAAYEQVSLAVWGSYGNNREDFLKQIEIALHSKVDGVIVQGLDTEEFKQLTREKAAFYGIPVIIIANDVPVEESLRKTFVGSDHYQAGKMLAEQLVKDMPAGGQTVLLGDSEQEYSQQQRLQGVTEILAKHDEISTVYVESGKSDEDIIAVTQNALNQNPGVQAFIALNANHVGPMMKEIGRRAELEPYHLYSFDDGAETASLLEQGKLDAMIQQSPEQMGEKSVELMMKWLRNEVVPLDSGGYITDIRIVKGAVAQP</sequence>
<dbReference type="KEGG" id="phc:BBI08_15425"/>
<reference evidence="5" key="1">
    <citation type="submission" date="2016-10" db="EMBL/GenBank/DDBJ databases">
        <authorList>
            <person name="de Groot N.N."/>
        </authorList>
    </citation>
    <scope>NUCLEOTIDE SEQUENCE</scope>
    <source>
        <strain evidence="5">DSM 24743</strain>
    </source>
</reference>
<evidence type="ECO:0000256" key="2">
    <source>
        <dbReference type="ARBA" id="ARBA00007639"/>
    </source>
</evidence>
<keyword evidence="3" id="KW-0732">Signal</keyword>
<dbReference type="GO" id="GO:0030313">
    <property type="term" value="C:cell envelope"/>
    <property type="evidence" value="ECO:0007669"/>
    <property type="project" value="UniProtKB-SubCell"/>
</dbReference>
<protein>
    <submittedName>
        <fullName evidence="5">Sugar ABC transporter substrate-binding protein</fullName>
    </submittedName>
</protein>
<dbReference type="OrthoDB" id="6196975at2"/>
<evidence type="ECO:0000256" key="3">
    <source>
        <dbReference type="ARBA" id="ARBA00022729"/>
    </source>
</evidence>
<feature type="domain" description="Periplasmic binding protein" evidence="4">
    <location>
        <begin position="49"/>
        <end position="301"/>
    </location>
</feature>
<dbReference type="AlphaFoldDB" id="A0A1C7DV50"/>
<dbReference type="InterPro" id="IPR028082">
    <property type="entry name" value="Peripla_BP_I"/>
</dbReference>
<dbReference type="RefSeq" id="WP_008497371.1">
    <property type="nucleotide sequence ID" value="NZ_CP016537.2"/>
</dbReference>
<comment type="subcellular location">
    <subcellularLocation>
        <location evidence="1">Cell envelope</location>
    </subcellularLocation>
</comment>
<accession>A0A1C7DV50</accession>
<dbReference type="STRING" id="1215089.BBI08_15425"/>
<comment type="similarity">
    <text evidence="2">Belongs to the bacterial solute-binding protein 2 family.</text>
</comment>
<dbReference type="Pfam" id="PF13407">
    <property type="entry name" value="Peripla_BP_4"/>
    <property type="match status" value="1"/>
</dbReference>
<evidence type="ECO:0000313" key="5">
    <source>
        <dbReference type="EMBL" id="ANU15151.1"/>
    </source>
</evidence>
<dbReference type="Gene3D" id="3.40.50.2300">
    <property type="match status" value="2"/>
</dbReference>
<dbReference type="PANTHER" id="PTHR46847:SF1">
    <property type="entry name" value="D-ALLOSE-BINDING PERIPLASMIC PROTEIN-RELATED"/>
    <property type="match status" value="1"/>
</dbReference>
<keyword evidence="6" id="KW-1185">Reference proteome</keyword>
<dbReference type="EMBL" id="CP016537">
    <property type="protein sequence ID" value="ANU15151.1"/>
    <property type="molecule type" value="Genomic_DNA"/>
</dbReference>
<evidence type="ECO:0000256" key="1">
    <source>
        <dbReference type="ARBA" id="ARBA00004196"/>
    </source>
</evidence>
<dbReference type="GO" id="GO:0030246">
    <property type="term" value="F:carbohydrate binding"/>
    <property type="evidence" value="ECO:0007669"/>
    <property type="project" value="UniProtKB-ARBA"/>
</dbReference>
<name>A0A1C7DV50_9BACL</name>
<proteinExistence type="inferred from homology"/>
<organism evidence="5 6">
    <name type="scientific">Planococcus halocryophilus</name>
    <dbReference type="NCBI Taxonomy" id="1215089"/>
    <lineage>
        <taxon>Bacteria</taxon>
        <taxon>Bacillati</taxon>
        <taxon>Bacillota</taxon>
        <taxon>Bacilli</taxon>
        <taxon>Bacillales</taxon>
        <taxon>Caryophanaceae</taxon>
        <taxon>Planococcus</taxon>
    </lineage>
</organism>
<dbReference type="PANTHER" id="PTHR46847">
    <property type="entry name" value="D-ALLOSE-BINDING PERIPLASMIC PROTEIN-RELATED"/>
    <property type="match status" value="1"/>
</dbReference>